<protein>
    <submittedName>
        <fullName evidence="1">Uncharacterized protein</fullName>
    </submittedName>
</protein>
<comment type="caution">
    <text evidence="1">The sequence shown here is derived from an EMBL/GenBank/DDBJ whole genome shotgun (WGS) entry which is preliminary data.</text>
</comment>
<evidence type="ECO:0000313" key="2">
    <source>
        <dbReference type="Proteomes" id="UP000829196"/>
    </source>
</evidence>
<dbReference type="EMBL" id="JAGYWB010000018">
    <property type="protein sequence ID" value="KAI0493291.1"/>
    <property type="molecule type" value="Genomic_DNA"/>
</dbReference>
<dbReference type="Proteomes" id="UP000829196">
    <property type="component" value="Unassembled WGS sequence"/>
</dbReference>
<dbReference type="AlphaFoldDB" id="A0A8T3ABB4"/>
<sequence length="99" mass="11621">MHIRSKRFGCAPIERHRRRIEDADTLSHLIIYRSQLKRENKKKHKKNEAIPKNLNYFLCRRTDPAKRSKHITDAPPEIESIADGDESSKICLFNNILPT</sequence>
<organism evidence="1 2">
    <name type="scientific">Dendrobium nobile</name>
    <name type="common">Orchid</name>
    <dbReference type="NCBI Taxonomy" id="94219"/>
    <lineage>
        <taxon>Eukaryota</taxon>
        <taxon>Viridiplantae</taxon>
        <taxon>Streptophyta</taxon>
        <taxon>Embryophyta</taxon>
        <taxon>Tracheophyta</taxon>
        <taxon>Spermatophyta</taxon>
        <taxon>Magnoliopsida</taxon>
        <taxon>Liliopsida</taxon>
        <taxon>Asparagales</taxon>
        <taxon>Orchidaceae</taxon>
        <taxon>Epidendroideae</taxon>
        <taxon>Malaxideae</taxon>
        <taxon>Dendrobiinae</taxon>
        <taxon>Dendrobium</taxon>
    </lineage>
</organism>
<keyword evidence="2" id="KW-1185">Reference proteome</keyword>
<reference evidence="1" key="1">
    <citation type="journal article" date="2022" name="Front. Genet.">
        <title>Chromosome-Scale Assembly of the Dendrobium nobile Genome Provides Insights Into the Molecular Mechanism of the Biosynthesis of the Medicinal Active Ingredient of Dendrobium.</title>
        <authorList>
            <person name="Xu Q."/>
            <person name="Niu S.-C."/>
            <person name="Li K.-L."/>
            <person name="Zheng P.-J."/>
            <person name="Zhang X.-J."/>
            <person name="Jia Y."/>
            <person name="Liu Y."/>
            <person name="Niu Y.-X."/>
            <person name="Yu L.-H."/>
            <person name="Chen D.-F."/>
            <person name="Zhang G.-Q."/>
        </authorList>
    </citation>
    <scope>NUCLEOTIDE SEQUENCE</scope>
    <source>
        <tissue evidence="1">Leaf</tissue>
    </source>
</reference>
<gene>
    <name evidence="1" type="ORF">KFK09_027567</name>
</gene>
<proteinExistence type="predicted"/>
<name>A0A8T3ABB4_DENNO</name>
<evidence type="ECO:0000313" key="1">
    <source>
        <dbReference type="EMBL" id="KAI0493291.1"/>
    </source>
</evidence>
<accession>A0A8T3ABB4</accession>